<dbReference type="KEGG" id="mpz:Marpi_1065"/>
<feature type="binding site" evidence="2">
    <location>
        <begin position="7"/>
        <end position="14"/>
    </location>
    <ligand>
        <name>substrate</name>
    </ligand>
</feature>
<reference evidence="4" key="2">
    <citation type="submission" date="2012-01" db="EMBL/GenBank/DDBJ databases">
        <title>Complete sequence of chromosome of Marinitoga piezophila KA3.</title>
        <authorList>
            <person name="Lucas S."/>
            <person name="Han J."/>
            <person name="Lapidus A."/>
            <person name="Cheng J.-F."/>
            <person name="Goodwin L."/>
            <person name="Pitluck S."/>
            <person name="Peters L."/>
            <person name="Mikhailova N."/>
            <person name="Teshima H."/>
            <person name="Detter J.C."/>
            <person name="Han C."/>
            <person name="Tapia R."/>
            <person name="Land M."/>
            <person name="Hauser L."/>
            <person name="Kyrpides N."/>
            <person name="Ivanova N."/>
            <person name="Pagani I."/>
            <person name="Jebbar M."/>
            <person name="Vannier P."/>
            <person name="Oger P."/>
            <person name="Cario A."/>
            <person name="Bartlett D."/>
            <person name="Noll K.M."/>
            <person name="Woyke T."/>
        </authorList>
    </citation>
    <scope>NUCLEOTIDE SEQUENCE [LARGE SCALE GENOMIC DNA]</scope>
    <source>
        <strain evidence="4">DSM 14283 / JCM 11233 / KA3</strain>
    </source>
</reference>
<dbReference type="Proteomes" id="UP000007161">
    <property type="component" value="Chromosome"/>
</dbReference>
<dbReference type="InterPro" id="IPR050275">
    <property type="entry name" value="PGM_Phosphatase"/>
</dbReference>
<reference evidence="3 4" key="1">
    <citation type="journal article" date="2012" name="J. Bacteriol.">
        <title>Complete Genome Sequence of the Thermophilic, Piezophilic, Heterotrophic Bacterium Marinitoga piezophila KA3.</title>
        <authorList>
            <person name="Lucas S."/>
            <person name="Han J."/>
            <person name="Lapidus A."/>
            <person name="Cheng J.F."/>
            <person name="Goodwin L.A."/>
            <person name="Pitluck S."/>
            <person name="Peters L."/>
            <person name="Mikhailova N."/>
            <person name="Teshima H."/>
            <person name="Detter J.C."/>
            <person name="Han C."/>
            <person name="Tapia R."/>
            <person name="Land M."/>
            <person name="Hauser L."/>
            <person name="Kyrpides N.C."/>
            <person name="Ivanova N."/>
            <person name="Pagani I."/>
            <person name="Vannier P."/>
            <person name="Oger P."/>
            <person name="Bartlett D.H."/>
            <person name="Noll K.M."/>
            <person name="Woyke T."/>
            <person name="Jebbar M."/>
        </authorList>
    </citation>
    <scope>NUCLEOTIDE SEQUENCE [LARGE SCALE GENOMIC DNA]</scope>
    <source>
        <strain evidence="4">DSM 14283 / JCM 11233 / KA3</strain>
    </source>
</reference>
<dbReference type="PANTHER" id="PTHR48100:SF59">
    <property type="entry name" value="ADENOSYLCOBALAMIN_ALPHA-RIBAZOLE PHOSPHATASE"/>
    <property type="match status" value="1"/>
</dbReference>
<feature type="binding site" evidence="2">
    <location>
        <position position="57"/>
    </location>
    <ligand>
        <name>substrate</name>
    </ligand>
</feature>
<dbReference type="Pfam" id="PF00300">
    <property type="entry name" value="His_Phos_1"/>
    <property type="match status" value="1"/>
</dbReference>
<evidence type="ECO:0000256" key="1">
    <source>
        <dbReference type="PIRSR" id="PIRSR613078-1"/>
    </source>
</evidence>
<dbReference type="EMBL" id="CP003257">
    <property type="protein sequence ID" value="AEX85477.1"/>
    <property type="molecule type" value="Genomic_DNA"/>
</dbReference>
<sequence>MKIFLIRHGMTDWNLKRKWQGTVDIELNDIGKEQARNLGKRFKREKYSKVYASPLSRAYNTALEISKNINKKPIIHEGLKEAHVELWNGYHIDEVKENFPEEFKLWGNDPWAYIKGVESMAEVQARGVKALKEIVNNTYNENVVIVSHALLIRSLICWVLNLPLNQHRNFMLDNASVTTIEFENNRYRLINLNETWHLDIERIIHPKTVEEEI</sequence>
<evidence type="ECO:0000313" key="3">
    <source>
        <dbReference type="EMBL" id="AEX85477.1"/>
    </source>
</evidence>
<dbReference type="RefSeq" id="WP_014296549.1">
    <property type="nucleotide sequence ID" value="NC_016751.1"/>
</dbReference>
<dbReference type="STRING" id="443254.Marpi_1065"/>
<dbReference type="GO" id="GO:0016791">
    <property type="term" value="F:phosphatase activity"/>
    <property type="evidence" value="ECO:0007669"/>
    <property type="project" value="TreeGrafter"/>
</dbReference>
<dbReference type="Gene3D" id="3.40.50.1240">
    <property type="entry name" value="Phosphoglycerate mutase-like"/>
    <property type="match status" value="1"/>
</dbReference>
<feature type="active site" description="Proton donor/acceptor" evidence="1">
    <location>
        <position position="81"/>
    </location>
</feature>
<gene>
    <name evidence="3" type="ordered locus">Marpi_1065</name>
</gene>
<proteinExistence type="predicted"/>
<dbReference type="eggNOG" id="COG0406">
    <property type="taxonomic scope" value="Bacteria"/>
</dbReference>
<dbReference type="InterPro" id="IPR029033">
    <property type="entry name" value="His_PPase_superfam"/>
</dbReference>
<evidence type="ECO:0000256" key="2">
    <source>
        <dbReference type="PIRSR" id="PIRSR613078-2"/>
    </source>
</evidence>
<dbReference type="GO" id="GO:0005737">
    <property type="term" value="C:cytoplasm"/>
    <property type="evidence" value="ECO:0007669"/>
    <property type="project" value="TreeGrafter"/>
</dbReference>
<keyword evidence="4" id="KW-1185">Reference proteome</keyword>
<dbReference type="InterPro" id="IPR013078">
    <property type="entry name" value="His_Pase_superF_clade-1"/>
</dbReference>
<dbReference type="HOGENOM" id="CLU_033323_8_4_0"/>
<feature type="active site" description="Tele-phosphohistidine intermediate" evidence="1">
    <location>
        <position position="8"/>
    </location>
</feature>
<dbReference type="AlphaFoldDB" id="H2J7Y6"/>
<dbReference type="SMART" id="SM00855">
    <property type="entry name" value="PGAM"/>
    <property type="match status" value="1"/>
</dbReference>
<evidence type="ECO:0000313" key="4">
    <source>
        <dbReference type="Proteomes" id="UP000007161"/>
    </source>
</evidence>
<organism evidence="3 4">
    <name type="scientific">Marinitoga piezophila (strain DSM 14283 / JCM 11233 / KA3)</name>
    <dbReference type="NCBI Taxonomy" id="443254"/>
    <lineage>
        <taxon>Bacteria</taxon>
        <taxon>Thermotogati</taxon>
        <taxon>Thermotogota</taxon>
        <taxon>Thermotogae</taxon>
        <taxon>Petrotogales</taxon>
        <taxon>Petrotogaceae</taxon>
        <taxon>Marinitoga</taxon>
    </lineage>
</organism>
<name>H2J7Y6_MARPK</name>
<dbReference type="CDD" id="cd07067">
    <property type="entry name" value="HP_PGM_like"/>
    <property type="match status" value="1"/>
</dbReference>
<accession>H2J7Y6</accession>
<dbReference type="OrthoDB" id="9781415at2"/>
<dbReference type="PIRSF" id="PIRSF000709">
    <property type="entry name" value="6PFK_2-Ptase"/>
    <property type="match status" value="1"/>
</dbReference>
<dbReference type="SUPFAM" id="SSF53254">
    <property type="entry name" value="Phosphoglycerate mutase-like"/>
    <property type="match status" value="1"/>
</dbReference>
<dbReference type="PANTHER" id="PTHR48100">
    <property type="entry name" value="BROAD-SPECIFICITY PHOSPHATASE YOR283W-RELATED"/>
    <property type="match status" value="1"/>
</dbReference>
<protein>
    <submittedName>
        <fullName evidence="3">Fructose-2,6-bisphosphatase</fullName>
    </submittedName>
</protein>